<dbReference type="AlphaFoldDB" id="K0SWD9"/>
<reference evidence="1 2" key="1">
    <citation type="journal article" date="2012" name="Genome Biol.">
        <title>Genome and low-iron response of an oceanic diatom adapted to chronic iron limitation.</title>
        <authorList>
            <person name="Lommer M."/>
            <person name="Specht M."/>
            <person name="Roy A.S."/>
            <person name="Kraemer L."/>
            <person name="Andreson R."/>
            <person name="Gutowska M.A."/>
            <person name="Wolf J."/>
            <person name="Bergner S.V."/>
            <person name="Schilhabel M.B."/>
            <person name="Klostermeier U.C."/>
            <person name="Beiko R.G."/>
            <person name="Rosenstiel P."/>
            <person name="Hippler M."/>
            <person name="Laroche J."/>
        </authorList>
    </citation>
    <scope>NUCLEOTIDE SEQUENCE [LARGE SCALE GENOMIC DNA]</scope>
    <source>
        <strain evidence="1 2">CCMP1005</strain>
    </source>
</reference>
<proteinExistence type="predicted"/>
<evidence type="ECO:0000313" key="1">
    <source>
        <dbReference type="EMBL" id="EJK65301.1"/>
    </source>
</evidence>
<accession>K0SWD9</accession>
<organism evidence="1 2">
    <name type="scientific">Thalassiosira oceanica</name>
    <name type="common">Marine diatom</name>
    <dbReference type="NCBI Taxonomy" id="159749"/>
    <lineage>
        <taxon>Eukaryota</taxon>
        <taxon>Sar</taxon>
        <taxon>Stramenopiles</taxon>
        <taxon>Ochrophyta</taxon>
        <taxon>Bacillariophyta</taxon>
        <taxon>Coscinodiscophyceae</taxon>
        <taxon>Thalassiosirophycidae</taxon>
        <taxon>Thalassiosirales</taxon>
        <taxon>Thalassiosiraceae</taxon>
        <taxon>Thalassiosira</taxon>
    </lineage>
</organism>
<feature type="non-terminal residue" evidence="1">
    <location>
        <position position="111"/>
    </location>
</feature>
<dbReference type="Proteomes" id="UP000266841">
    <property type="component" value="Unassembled WGS sequence"/>
</dbReference>
<gene>
    <name evidence="1" type="ORF">THAOC_13852</name>
</gene>
<dbReference type="EMBL" id="AGNL01016025">
    <property type="protein sequence ID" value="EJK65301.1"/>
    <property type="molecule type" value="Genomic_DNA"/>
</dbReference>
<evidence type="ECO:0000313" key="2">
    <source>
        <dbReference type="Proteomes" id="UP000266841"/>
    </source>
</evidence>
<sequence length="111" mass="12173">MTLHRLVAPRVLLLRQSVSHHPPISERIHRYGIVPSRPYSMDRAMGGMKMRSMSSGGAALKDYDYILAERRFPEGGGGGRGGVGVITLHRPRALNALCDALFVDLIHAIQA</sequence>
<protein>
    <submittedName>
        <fullName evidence="1">Uncharacterized protein</fullName>
    </submittedName>
</protein>
<keyword evidence="2" id="KW-1185">Reference proteome</keyword>
<name>K0SWD9_THAOC</name>
<comment type="caution">
    <text evidence="1">The sequence shown here is derived from an EMBL/GenBank/DDBJ whole genome shotgun (WGS) entry which is preliminary data.</text>
</comment>